<comment type="caution">
    <text evidence="8">The sequence shown here is derived from an EMBL/GenBank/DDBJ whole genome shotgun (WGS) entry which is preliminary data.</text>
</comment>
<keyword evidence="4" id="KW-0418">Kinase</keyword>
<dbReference type="SUPFAM" id="SSF56112">
    <property type="entry name" value="Protein kinase-like (PK-like)"/>
    <property type="match status" value="1"/>
</dbReference>
<evidence type="ECO:0000256" key="6">
    <source>
        <dbReference type="SAM" id="MobiDB-lite"/>
    </source>
</evidence>
<dbReference type="OrthoDB" id="347657at2759"/>
<dbReference type="Gene3D" id="1.25.40.10">
    <property type="entry name" value="Tetratricopeptide repeat domain"/>
    <property type="match status" value="1"/>
</dbReference>
<feature type="compositionally biased region" description="Pro residues" evidence="6">
    <location>
        <begin position="48"/>
        <end position="72"/>
    </location>
</feature>
<protein>
    <recommendedName>
        <fullName evidence="7">Protein kinase domain-containing protein</fullName>
    </recommendedName>
</protein>
<dbReference type="Gene3D" id="1.10.510.10">
    <property type="entry name" value="Transferase(Phosphotransferase) domain 1"/>
    <property type="match status" value="1"/>
</dbReference>
<reference evidence="9" key="1">
    <citation type="journal article" date="2023" name="Commun. Biol.">
        <title>Genome analysis of Parmales, the sister group of diatoms, reveals the evolutionary specialization of diatoms from phago-mixotrophs to photoautotrophs.</title>
        <authorList>
            <person name="Ban H."/>
            <person name="Sato S."/>
            <person name="Yoshikawa S."/>
            <person name="Yamada K."/>
            <person name="Nakamura Y."/>
            <person name="Ichinomiya M."/>
            <person name="Sato N."/>
            <person name="Blanc-Mathieu R."/>
            <person name="Endo H."/>
            <person name="Kuwata A."/>
            <person name="Ogata H."/>
        </authorList>
    </citation>
    <scope>NUCLEOTIDE SEQUENCE [LARGE SCALE GENOMIC DNA]</scope>
</reference>
<keyword evidence="9" id="KW-1185">Reference proteome</keyword>
<dbReference type="PANTHER" id="PTHR24353">
    <property type="entry name" value="CYCLIC NUCLEOTIDE-DEPENDENT PROTEIN KINASE"/>
    <property type="match status" value="1"/>
</dbReference>
<dbReference type="InterPro" id="IPR008271">
    <property type="entry name" value="Ser/Thr_kinase_AS"/>
</dbReference>
<evidence type="ECO:0000313" key="9">
    <source>
        <dbReference type="Proteomes" id="UP001165065"/>
    </source>
</evidence>
<dbReference type="GO" id="GO:0004691">
    <property type="term" value="F:cAMP-dependent protein kinase activity"/>
    <property type="evidence" value="ECO:0007669"/>
    <property type="project" value="TreeGrafter"/>
</dbReference>
<evidence type="ECO:0000256" key="1">
    <source>
        <dbReference type="ARBA" id="ARBA00022527"/>
    </source>
</evidence>
<feature type="region of interest" description="Disordered" evidence="6">
    <location>
        <begin position="48"/>
        <end position="73"/>
    </location>
</feature>
<evidence type="ECO:0000256" key="4">
    <source>
        <dbReference type="ARBA" id="ARBA00022777"/>
    </source>
</evidence>
<feature type="region of interest" description="Disordered" evidence="6">
    <location>
        <begin position="751"/>
        <end position="777"/>
    </location>
</feature>
<keyword evidence="5" id="KW-0067">ATP-binding</keyword>
<evidence type="ECO:0000256" key="2">
    <source>
        <dbReference type="ARBA" id="ARBA00022679"/>
    </source>
</evidence>
<dbReference type="EMBL" id="BRYA01000228">
    <property type="protein sequence ID" value="GMI44831.1"/>
    <property type="molecule type" value="Genomic_DNA"/>
</dbReference>
<dbReference type="SMART" id="SM00220">
    <property type="entry name" value="S_TKc"/>
    <property type="match status" value="1"/>
</dbReference>
<dbReference type="InterPro" id="IPR011009">
    <property type="entry name" value="Kinase-like_dom_sf"/>
</dbReference>
<gene>
    <name evidence="8" type="ORF">TrCOL_g13084</name>
</gene>
<evidence type="ECO:0000313" key="8">
    <source>
        <dbReference type="EMBL" id="GMI44831.1"/>
    </source>
</evidence>
<dbReference type="Gene3D" id="3.30.200.20">
    <property type="entry name" value="Phosphorylase Kinase, domain 1"/>
    <property type="match status" value="1"/>
</dbReference>
<dbReference type="GO" id="GO:0005524">
    <property type="term" value="F:ATP binding"/>
    <property type="evidence" value="ECO:0007669"/>
    <property type="project" value="UniProtKB-KW"/>
</dbReference>
<dbReference type="InterPro" id="IPR000719">
    <property type="entry name" value="Prot_kinase_dom"/>
</dbReference>
<sequence>MMNQPAESLSSENYRIAGNQAFTAKDLDTALVMYTLAIENFSVPPSIPPSNPASLPPPPTDPSTPPPSPPSVVTPLHTHYSNRSLVHTLMEDFPSALSDAKECIRLSKGANVKGWFRQTKAFVGLSLYGDAMEGLEDAMEMRVGGGELETKEKEELKKLYDNVKARKKIFDKKVASGEMEKFKIKSIKTDGRKPSVKEFEFLRELGTGNFTRIVEAKHKETGEVFAVKVVEKKQVDNIKRRHPNVHNEIQMEKRVLSKLCHPLVVTLYHTFQDYNALYYLMDFCGGAEMWTNIMFNAKLTGAHKSLTNFWMAELVEVLDYIHGEGIVHRDLKPENLMVGHDGHLKIIDFGTAKDMIETDLNGPEFVGTPEFMSPECVKSKKASYETDLWSLGVVIWQLLLGTTPFKAPSPYLGFLKIKRGILYRHPALEDDAWDLISKLIKVQPEKRIGAGRKFDEIKNHPYFSAYPSLPDLPKKPAETVPTLRDLAIRAVAEQAIVSSLDPDATDPGTGGPDDMMRMNKIDKERVMHFLDRLQKLQEPRVLRRFYSSTMEAKMSRVRPLTRDFLGLTSERESQYDRPIDFVQITPLNDIDKMKTIIKAVNKKRPRFAVVTGKVPDKGIRKVCAKISETVPFVMADGSDFYVFYAGGIQGIVICGELVVNPDADKVKYESMMSFLSQELEQSRMCQHHTYVFTDVDTRRLPISFFEKVSKSRVCAIMGPSEAGTTASGMSKYTDVECTRKFVLDQEGKPVPMDVDEKKAAGSDNVYPEEEDSDVDSDGYNMVDDDSNVQVITTAPGANVIATDHELKWTIANMEEAAVVQK</sequence>
<evidence type="ECO:0000259" key="7">
    <source>
        <dbReference type="PROSITE" id="PS50011"/>
    </source>
</evidence>
<dbReference type="Proteomes" id="UP001165065">
    <property type="component" value="Unassembled WGS sequence"/>
</dbReference>
<dbReference type="FunFam" id="1.10.510.10:FF:000571">
    <property type="entry name" value="Maternal embryonic leucine zipper kinase"/>
    <property type="match status" value="1"/>
</dbReference>
<accession>A0A9W7LCN2</accession>
<dbReference type="GO" id="GO:0005952">
    <property type="term" value="C:cAMP-dependent protein kinase complex"/>
    <property type="evidence" value="ECO:0007669"/>
    <property type="project" value="TreeGrafter"/>
</dbReference>
<dbReference type="PANTHER" id="PTHR24353:SF37">
    <property type="entry name" value="CAMP-DEPENDENT PROTEIN KINASE CATALYTIC SUBUNIT PRKX"/>
    <property type="match status" value="1"/>
</dbReference>
<evidence type="ECO:0000256" key="3">
    <source>
        <dbReference type="ARBA" id="ARBA00022741"/>
    </source>
</evidence>
<keyword evidence="3" id="KW-0547">Nucleotide-binding</keyword>
<feature type="domain" description="Protein kinase" evidence="7">
    <location>
        <begin position="199"/>
        <end position="463"/>
    </location>
</feature>
<keyword evidence="2" id="KW-0808">Transferase</keyword>
<feature type="compositionally biased region" description="Acidic residues" evidence="6">
    <location>
        <begin position="766"/>
        <end position="777"/>
    </location>
</feature>
<dbReference type="InterPro" id="IPR011990">
    <property type="entry name" value="TPR-like_helical_dom_sf"/>
</dbReference>
<evidence type="ECO:0000256" key="5">
    <source>
        <dbReference type="ARBA" id="ARBA00022840"/>
    </source>
</evidence>
<keyword evidence="1" id="KW-0723">Serine/threonine-protein kinase</keyword>
<dbReference type="Pfam" id="PF00069">
    <property type="entry name" value="Pkinase"/>
    <property type="match status" value="1"/>
</dbReference>
<dbReference type="SUPFAM" id="SSF48452">
    <property type="entry name" value="TPR-like"/>
    <property type="match status" value="1"/>
</dbReference>
<organism evidence="8 9">
    <name type="scientific">Triparma columacea</name>
    <dbReference type="NCBI Taxonomy" id="722753"/>
    <lineage>
        <taxon>Eukaryota</taxon>
        <taxon>Sar</taxon>
        <taxon>Stramenopiles</taxon>
        <taxon>Ochrophyta</taxon>
        <taxon>Bolidophyceae</taxon>
        <taxon>Parmales</taxon>
        <taxon>Triparmaceae</taxon>
        <taxon>Triparma</taxon>
    </lineage>
</organism>
<dbReference type="PROSITE" id="PS00108">
    <property type="entry name" value="PROTEIN_KINASE_ST"/>
    <property type="match status" value="1"/>
</dbReference>
<proteinExistence type="predicted"/>
<name>A0A9W7LCN2_9STRA</name>
<dbReference type="FunFam" id="3.30.200.20:FF:000042">
    <property type="entry name" value="Aurora kinase A"/>
    <property type="match status" value="1"/>
</dbReference>
<dbReference type="PROSITE" id="PS50011">
    <property type="entry name" value="PROTEIN_KINASE_DOM"/>
    <property type="match status" value="1"/>
</dbReference>
<dbReference type="AlphaFoldDB" id="A0A9W7LCN2"/>